<reference evidence="2" key="1">
    <citation type="journal article" date="2015" name="Nat. Genet.">
        <title>The pineapple genome and the evolution of CAM photosynthesis.</title>
        <authorList>
            <person name="Ming R."/>
            <person name="VanBuren R."/>
            <person name="Wai C.M."/>
            <person name="Tang H."/>
            <person name="Schatz M.C."/>
            <person name="Bowers J.E."/>
            <person name="Lyons E."/>
            <person name="Wang M.L."/>
            <person name="Chen J."/>
            <person name="Biggers E."/>
            <person name="Zhang J."/>
            <person name="Huang L."/>
            <person name="Zhang L."/>
            <person name="Miao W."/>
            <person name="Zhang J."/>
            <person name="Ye Z."/>
            <person name="Miao C."/>
            <person name="Lin Z."/>
            <person name="Wang H."/>
            <person name="Zhou H."/>
            <person name="Yim W.C."/>
            <person name="Priest H.D."/>
            <person name="Zheng C."/>
            <person name="Woodhouse M."/>
            <person name="Edger P.P."/>
            <person name="Guyot R."/>
            <person name="Guo H.B."/>
            <person name="Guo H."/>
            <person name="Zheng G."/>
            <person name="Singh R."/>
            <person name="Sharma A."/>
            <person name="Min X."/>
            <person name="Zheng Y."/>
            <person name="Lee H."/>
            <person name="Gurtowski J."/>
            <person name="Sedlazeck F.J."/>
            <person name="Harkess A."/>
            <person name="McKain M.R."/>
            <person name="Liao Z."/>
            <person name="Fang J."/>
            <person name="Liu J."/>
            <person name="Zhang X."/>
            <person name="Zhang Q."/>
            <person name="Hu W."/>
            <person name="Qin Y."/>
            <person name="Wang K."/>
            <person name="Chen L.Y."/>
            <person name="Shirley N."/>
            <person name="Lin Y.R."/>
            <person name="Liu L.Y."/>
            <person name="Hernandez A.G."/>
            <person name="Wright C.L."/>
            <person name="Bulone V."/>
            <person name="Tuskan G.A."/>
            <person name="Heath K."/>
            <person name="Zee F."/>
            <person name="Moore P.H."/>
            <person name="Sunkar R."/>
            <person name="Leebens-Mack J.H."/>
            <person name="Mockler T."/>
            <person name="Bennetzen J.L."/>
            <person name="Freeling M."/>
            <person name="Sankoff D."/>
            <person name="Paterson A.H."/>
            <person name="Zhu X."/>
            <person name="Yang X."/>
            <person name="Smith J.A."/>
            <person name="Cushman J.C."/>
            <person name="Paull R.E."/>
            <person name="Yu Q."/>
        </authorList>
    </citation>
    <scope>NUCLEOTIDE SEQUENCE [LARGE SCALE GENOMIC DNA]</scope>
    <source>
        <strain evidence="2">cv. F153</strain>
    </source>
</reference>
<dbReference type="AlphaFoldDB" id="A0A6P5GTT7"/>
<dbReference type="OrthoDB" id="685203at2759"/>
<dbReference type="GeneID" id="109726717"/>
<dbReference type="Proteomes" id="UP000515123">
    <property type="component" value="Linkage group 21"/>
</dbReference>
<feature type="compositionally biased region" description="Pro residues" evidence="1">
    <location>
        <begin position="21"/>
        <end position="48"/>
    </location>
</feature>
<gene>
    <name evidence="3" type="primary">LOC109726717</name>
</gene>
<evidence type="ECO:0000256" key="1">
    <source>
        <dbReference type="SAM" id="MobiDB-lite"/>
    </source>
</evidence>
<name>A0A6P5GTT7_ANACO</name>
<feature type="compositionally biased region" description="Pro residues" evidence="1">
    <location>
        <begin position="57"/>
        <end position="72"/>
    </location>
</feature>
<keyword evidence="2" id="KW-1185">Reference proteome</keyword>
<accession>A0A6P5GTT7</accession>
<proteinExistence type="predicted"/>
<protein>
    <submittedName>
        <fullName evidence="3">Proline-rich receptor-like protein kinase PERK7</fullName>
    </submittedName>
</protein>
<dbReference type="RefSeq" id="XP_020112086.1">
    <property type="nucleotide sequence ID" value="XM_020256497.1"/>
</dbReference>
<dbReference type="PANTHER" id="PTHR35466">
    <property type="entry name" value="SERINE/ARGININE REPETITIVE MATRIX PROTEIN 1"/>
    <property type="match status" value="1"/>
</dbReference>
<feature type="compositionally biased region" description="Low complexity" evidence="1">
    <location>
        <begin position="182"/>
        <end position="191"/>
    </location>
</feature>
<organism evidence="2 3">
    <name type="scientific">Ananas comosus</name>
    <name type="common">Pineapple</name>
    <name type="synonym">Ananas ananas</name>
    <dbReference type="NCBI Taxonomy" id="4615"/>
    <lineage>
        <taxon>Eukaryota</taxon>
        <taxon>Viridiplantae</taxon>
        <taxon>Streptophyta</taxon>
        <taxon>Embryophyta</taxon>
        <taxon>Tracheophyta</taxon>
        <taxon>Spermatophyta</taxon>
        <taxon>Magnoliopsida</taxon>
        <taxon>Liliopsida</taxon>
        <taxon>Poales</taxon>
        <taxon>Bromeliaceae</taxon>
        <taxon>Bromelioideae</taxon>
        <taxon>Ananas</taxon>
    </lineage>
</organism>
<sequence length="213" mass="23277">MDESFRRAGSIPFKWEIQPGVPKPYPSSPSPSPKPPPHPPKLTPPPPSKKTNHSYNPSPPSFSSPWLPPPPSQLSRDLRDPSPASTPPFFRRSSSASPSKRRPTSKAVHASMDSPRQRLVTTPVSQGCFVMPSLRRKEEKKSFVGGGGGGKINYIAFRSPRRSVSARSLPLYYAPPSYNFASSSSSSSSSSTPSRKKDGRERDEMTVASGWMI</sequence>
<feature type="region of interest" description="Disordered" evidence="1">
    <location>
        <begin position="177"/>
        <end position="213"/>
    </location>
</feature>
<feature type="region of interest" description="Disordered" evidence="1">
    <location>
        <begin position="1"/>
        <end position="125"/>
    </location>
</feature>
<feature type="compositionally biased region" description="Basic and acidic residues" evidence="1">
    <location>
        <begin position="195"/>
        <end position="205"/>
    </location>
</feature>
<feature type="compositionally biased region" description="Low complexity" evidence="1">
    <location>
        <begin position="81"/>
        <end position="98"/>
    </location>
</feature>
<evidence type="ECO:0000313" key="2">
    <source>
        <dbReference type="Proteomes" id="UP000515123"/>
    </source>
</evidence>
<dbReference type="PANTHER" id="PTHR35466:SF4">
    <property type="entry name" value="EXPRESSED PROTEIN"/>
    <property type="match status" value="1"/>
</dbReference>
<evidence type="ECO:0000313" key="3">
    <source>
        <dbReference type="RefSeq" id="XP_020112086.1"/>
    </source>
</evidence>
<reference evidence="3" key="2">
    <citation type="submission" date="2025-08" db="UniProtKB">
        <authorList>
            <consortium name="RefSeq"/>
        </authorList>
    </citation>
    <scope>IDENTIFICATION</scope>
    <source>
        <tissue evidence="3">Leaf</tissue>
    </source>
</reference>